<name>A0A4S2DJP1_9CLOT</name>
<dbReference type="InterPro" id="IPR050445">
    <property type="entry name" value="Bact_polysacc_biosynth/exp"/>
</dbReference>
<dbReference type="Proteomes" id="UP000306888">
    <property type="component" value="Unassembled WGS sequence"/>
</dbReference>
<gene>
    <name evidence="10" type="ORF">E5347_09370</name>
</gene>
<dbReference type="CDD" id="cd05387">
    <property type="entry name" value="BY-kinase"/>
    <property type="match status" value="1"/>
</dbReference>
<comment type="catalytic activity">
    <reaction evidence="8">
        <text>L-tyrosyl-[protein] + ATP = O-phospho-L-tyrosyl-[protein] + ADP + H(+)</text>
        <dbReference type="Rhea" id="RHEA:10596"/>
        <dbReference type="Rhea" id="RHEA-COMP:10136"/>
        <dbReference type="Rhea" id="RHEA-COMP:20101"/>
        <dbReference type="ChEBI" id="CHEBI:15378"/>
        <dbReference type="ChEBI" id="CHEBI:30616"/>
        <dbReference type="ChEBI" id="CHEBI:46858"/>
        <dbReference type="ChEBI" id="CHEBI:61978"/>
        <dbReference type="ChEBI" id="CHEBI:456216"/>
        <dbReference type="EC" id="2.7.10.2"/>
    </reaction>
</comment>
<proteinExistence type="inferred from homology"/>
<evidence type="ECO:0000259" key="9">
    <source>
        <dbReference type="Pfam" id="PF13614"/>
    </source>
</evidence>
<dbReference type="SUPFAM" id="SSF52540">
    <property type="entry name" value="P-loop containing nucleoside triphosphate hydrolases"/>
    <property type="match status" value="1"/>
</dbReference>
<dbReference type="FunFam" id="3.40.50.300:FF:000527">
    <property type="entry name" value="Tyrosine-protein kinase etk"/>
    <property type="match status" value="1"/>
</dbReference>
<evidence type="ECO:0000256" key="4">
    <source>
        <dbReference type="ARBA" id="ARBA00022741"/>
    </source>
</evidence>
<dbReference type="RefSeq" id="WP_136006725.1">
    <property type="nucleotide sequence ID" value="NZ_SRYR01000003.1"/>
</dbReference>
<dbReference type="NCBIfam" id="TIGR01007">
    <property type="entry name" value="eps_fam"/>
    <property type="match status" value="1"/>
</dbReference>
<dbReference type="PANTHER" id="PTHR32309">
    <property type="entry name" value="TYROSINE-PROTEIN KINASE"/>
    <property type="match status" value="1"/>
</dbReference>
<dbReference type="Pfam" id="PF13614">
    <property type="entry name" value="AAA_31"/>
    <property type="match status" value="1"/>
</dbReference>
<dbReference type="InterPro" id="IPR005702">
    <property type="entry name" value="Wzc-like_C"/>
</dbReference>
<dbReference type="EC" id="2.7.10.2" evidence="2"/>
<dbReference type="GO" id="GO:0005524">
    <property type="term" value="F:ATP binding"/>
    <property type="evidence" value="ECO:0007669"/>
    <property type="project" value="UniProtKB-KW"/>
</dbReference>
<keyword evidence="5 10" id="KW-0418">Kinase</keyword>
<organism evidence="10 11">
    <name type="scientific">Clostridium sartagoforme</name>
    <dbReference type="NCBI Taxonomy" id="84031"/>
    <lineage>
        <taxon>Bacteria</taxon>
        <taxon>Bacillati</taxon>
        <taxon>Bacillota</taxon>
        <taxon>Clostridia</taxon>
        <taxon>Eubacteriales</taxon>
        <taxon>Clostridiaceae</taxon>
        <taxon>Clostridium</taxon>
    </lineage>
</organism>
<dbReference type="AlphaFoldDB" id="A0A4S2DJP1"/>
<dbReference type="GO" id="GO:0042802">
    <property type="term" value="F:identical protein binding"/>
    <property type="evidence" value="ECO:0007669"/>
    <property type="project" value="UniProtKB-ARBA"/>
</dbReference>
<accession>A0A4S2DJP1</accession>
<comment type="caution">
    <text evidence="10">The sequence shown here is derived from an EMBL/GenBank/DDBJ whole genome shotgun (WGS) entry which is preliminary data.</text>
</comment>
<comment type="similarity">
    <text evidence="1">Belongs to the CpsD/CapB family.</text>
</comment>
<keyword evidence="7" id="KW-0829">Tyrosine-protein kinase</keyword>
<dbReference type="InterPro" id="IPR027417">
    <property type="entry name" value="P-loop_NTPase"/>
</dbReference>
<dbReference type="GO" id="GO:0004715">
    <property type="term" value="F:non-membrane spanning protein tyrosine kinase activity"/>
    <property type="evidence" value="ECO:0007669"/>
    <property type="project" value="UniProtKB-EC"/>
</dbReference>
<keyword evidence="4" id="KW-0547">Nucleotide-binding</keyword>
<evidence type="ECO:0000256" key="7">
    <source>
        <dbReference type="ARBA" id="ARBA00023137"/>
    </source>
</evidence>
<keyword evidence="3" id="KW-0808">Transferase</keyword>
<evidence type="ECO:0000313" key="10">
    <source>
        <dbReference type="EMBL" id="TGY42419.1"/>
    </source>
</evidence>
<dbReference type="PANTHER" id="PTHR32309:SF13">
    <property type="entry name" value="FERRIC ENTEROBACTIN TRANSPORT PROTEIN FEPE"/>
    <property type="match status" value="1"/>
</dbReference>
<protein>
    <recommendedName>
        <fullName evidence="2">non-specific protein-tyrosine kinase</fullName>
        <ecNumber evidence="2">2.7.10.2</ecNumber>
    </recommendedName>
</protein>
<evidence type="ECO:0000256" key="5">
    <source>
        <dbReference type="ARBA" id="ARBA00022777"/>
    </source>
</evidence>
<dbReference type="InterPro" id="IPR025669">
    <property type="entry name" value="AAA_dom"/>
</dbReference>
<evidence type="ECO:0000256" key="6">
    <source>
        <dbReference type="ARBA" id="ARBA00022840"/>
    </source>
</evidence>
<dbReference type="OrthoDB" id="9794577at2"/>
<evidence type="ECO:0000313" key="11">
    <source>
        <dbReference type="Proteomes" id="UP000306888"/>
    </source>
</evidence>
<sequence length="217" mass="24443">MLEVEKSYTSMLAESFRTIKTNIQYSSLDKKYKVIVITSSKPGEGKTFVASNLALTLAQGGKRVVLIDCDFRNPNIHRRFKYSNISGLSELLLDKESFNISERKYNDNLIVITSGRMPPNPSETLASERMSEFLEELKEEYDYIILDTPPLLFVSDSQVISTKADGTILVVRAGKTKKYEIKESYGILKSINVNVIGTILNGAKINTRKYYGKYGAK</sequence>
<evidence type="ECO:0000256" key="1">
    <source>
        <dbReference type="ARBA" id="ARBA00007316"/>
    </source>
</evidence>
<dbReference type="EMBL" id="SRYR01000003">
    <property type="protein sequence ID" value="TGY42419.1"/>
    <property type="molecule type" value="Genomic_DNA"/>
</dbReference>
<evidence type="ECO:0000256" key="8">
    <source>
        <dbReference type="ARBA" id="ARBA00051245"/>
    </source>
</evidence>
<evidence type="ECO:0000256" key="3">
    <source>
        <dbReference type="ARBA" id="ARBA00022679"/>
    </source>
</evidence>
<reference evidence="10 11" key="1">
    <citation type="submission" date="2019-04" db="EMBL/GenBank/DDBJ databases">
        <title>Microbes associate with the intestines of laboratory mice.</title>
        <authorList>
            <person name="Navarre W."/>
            <person name="Wong E."/>
            <person name="Huang K."/>
            <person name="Tropini C."/>
            <person name="Ng K."/>
            <person name="Yu B."/>
        </authorList>
    </citation>
    <scope>NUCLEOTIDE SEQUENCE [LARGE SCALE GENOMIC DNA]</scope>
    <source>
        <strain evidence="10 11">NM50_B9-20</strain>
    </source>
</reference>
<keyword evidence="6" id="KW-0067">ATP-binding</keyword>
<evidence type="ECO:0000256" key="2">
    <source>
        <dbReference type="ARBA" id="ARBA00011903"/>
    </source>
</evidence>
<dbReference type="Gene3D" id="3.40.50.300">
    <property type="entry name" value="P-loop containing nucleotide triphosphate hydrolases"/>
    <property type="match status" value="1"/>
</dbReference>
<feature type="domain" description="AAA" evidence="9">
    <location>
        <begin position="33"/>
        <end position="173"/>
    </location>
</feature>
<keyword evidence="11" id="KW-1185">Reference proteome</keyword>
<dbReference type="GO" id="GO:0005886">
    <property type="term" value="C:plasma membrane"/>
    <property type="evidence" value="ECO:0007669"/>
    <property type="project" value="UniProtKB-ARBA"/>
</dbReference>